<dbReference type="PANTHER" id="PTHR46211">
    <property type="entry name" value="GLYCEROPHOSPHORYL DIESTER PHOSPHODIESTERASE"/>
    <property type="match status" value="1"/>
</dbReference>
<feature type="domain" description="GP-PDE" evidence="1">
    <location>
        <begin position="5"/>
        <end position="240"/>
    </location>
</feature>
<dbReference type="Gene3D" id="3.20.20.190">
    <property type="entry name" value="Phosphatidylinositol (PI) phosphodiesterase"/>
    <property type="match status" value="1"/>
</dbReference>
<dbReference type="EMBL" id="JADIMP010000093">
    <property type="protein sequence ID" value="MBO8441925.1"/>
    <property type="molecule type" value="Genomic_DNA"/>
</dbReference>
<evidence type="ECO:0000313" key="2">
    <source>
        <dbReference type="EMBL" id="MBO8441925.1"/>
    </source>
</evidence>
<reference evidence="2" key="2">
    <citation type="journal article" date="2021" name="PeerJ">
        <title>Extensive microbial diversity within the chicken gut microbiome revealed by metagenomics and culture.</title>
        <authorList>
            <person name="Gilroy R."/>
            <person name="Ravi A."/>
            <person name="Getino M."/>
            <person name="Pursley I."/>
            <person name="Horton D.L."/>
            <person name="Alikhan N.F."/>
            <person name="Baker D."/>
            <person name="Gharbi K."/>
            <person name="Hall N."/>
            <person name="Watson M."/>
            <person name="Adriaenssens E.M."/>
            <person name="Foster-Nyarko E."/>
            <person name="Jarju S."/>
            <person name="Secka A."/>
            <person name="Antonio M."/>
            <person name="Oren A."/>
            <person name="Chaudhuri R.R."/>
            <person name="La Ragione R."/>
            <person name="Hildebrand F."/>
            <person name="Pallen M.J."/>
        </authorList>
    </citation>
    <scope>NUCLEOTIDE SEQUENCE</scope>
    <source>
        <strain evidence="2">C6-149</strain>
    </source>
</reference>
<gene>
    <name evidence="2" type="ORF">IAA89_05800</name>
</gene>
<dbReference type="SUPFAM" id="SSF51695">
    <property type="entry name" value="PLC-like phosphodiesterases"/>
    <property type="match status" value="1"/>
</dbReference>
<dbReference type="GO" id="GO:0006629">
    <property type="term" value="P:lipid metabolic process"/>
    <property type="evidence" value="ECO:0007669"/>
    <property type="project" value="InterPro"/>
</dbReference>
<reference evidence="2" key="1">
    <citation type="submission" date="2020-10" db="EMBL/GenBank/DDBJ databases">
        <authorList>
            <person name="Gilroy R."/>
        </authorList>
    </citation>
    <scope>NUCLEOTIDE SEQUENCE</scope>
    <source>
        <strain evidence="2">C6-149</strain>
    </source>
</reference>
<dbReference type="InterPro" id="IPR017946">
    <property type="entry name" value="PLC-like_Pdiesterase_TIM-brl"/>
</dbReference>
<accession>A0A9D9E7Q1</accession>
<dbReference type="GO" id="GO:0008081">
    <property type="term" value="F:phosphoric diester hydrolase activity"/>
    <property type="evidence" value="ECO:0007669"/>
    <property type="project" value="InterPro"/>
</dbReference>
<dbReference type="Proteomes" id="UP000823614">
    <property type="component" value="Unassembled WGS sequence"/>
</dbReference>
<evidence type="ECO:0000313" key="3">
    <source>
        <dbReference type="Proteomes" id="UP000823614"/>
    </source>
</evidence>
<dbReference type="AlphaFoldDB" id="A0A9D9E7Q1"/>
<protein>
    <submittedName>
        <fullName evidence="2">Glycerophosphodiester phosphodiesterase</fullName>
    </submittedName>
</protein>
<name>A0A9D9E7Q1_9LACO</name>
<evidence type="ECO:0000259" key="1">
    <source>
        <dbReference type="PROSITE" id="PS51704"/>
    </source>
</evidence>
<organism evidence="2 3">
    <name type="scientific">Candidatus Gallilactobacillus intestinavium</name>
    <dbReference type="NCBI Taxonomy" id="2840838"/>
    <lineage>
        <taxon>Bacteria</taxon>
        <taxon>Bacillati</taxon>
        <taxon>Bacillota</taxon>
        <taxon>Bacilli</taxon>
        <taxon>Lactobacillales</taxon>
        <taxon>Lactobacillaceae</taxon>
        <taxon>Lactobacillaceae incertae sedis</taxon>
        <taxon>Candidatus Gallilactobacillus</taxon>
    </lineage>
</organism>
<dbReference type="InterPro" id="IPR030395">
    <property type="entry name" value="GP_PDE_dom"/>
</dbReference>
<comment type="caution">
    <text evidence="2">The sequence shown here is derived from an EMBL/GenBank/DDBJ whole genome shotgun (WGS) entry which is preliminary data.</text>
</comment>
<dbReference type="PROSITE" id="PS51704">
    <property type="entry name" value="GP_PDE"/>
    <property type="match status" value="1"/>
</dbReference>
<dbReference type="Pfam" id="PF03009">
    <property type="entry name" value="GDPD"/>
    <property type="match status" value="1"/>
</dbReference>
<proteinExistence type="predicted"/>
<dbReference type="PANTHER" id="PTHR46211:SF1">
    <property type="entry name" value="GLYCEROPHOSPHODIESTER PHOSPHODIESTERASE, CYTOPLASMIC"/>
    <property type="match status" value="1"/>
</dbReference>
<sequence length="246" mass="29192">MAKYTKIFAHRGIMDEYPENTIESFERALELEVDGIETDIQESKDGHLVIIHDEKVDRTTNKSGWVKDFTLSELKRMDAGYRFYGCRSDFKIPTLDEILSLLIDRGFNGELNLEIKNDRIDYYKIEEKVLRLVNKKKCPFKIIFSSFNYHTVARMHHLDNNYEDAQLFRIFKRKSVKMLQQHTIQALHTNIIGYHLNNFKNINCVNRIWMVNKTISIKYCLNKYADAIFTNHVREAQLLRKKIQGY</sequence>